<sequence length="102" mass="11418">AMMARLLGVSTSGYYSWLVREPAMHTRSDAQLLARIRTLHASSRGTYGAPRIHAQLAREGVHVGRKRVARLMRMAGLCGASRRRWPRTTRPRAGARRAPDLV</sequence>
<comment type="caution">
    <text evidence="1">The sequence shown here is derived from an EMBL/GenBank/DDBJ whole genome shotgun (WGS) entry which is preliminary data.</text>
</comment>
<gene>
    <name evidence="1" type="ORF">PQR01_41190</name>
</gene>
<evidence type="ECO:0000313" key="2">
    <source>
        <dbReference type="Proteomes" id="UP001629235"/>
    </source>
</evidence>
<organism evidence="1 2">
    <name type="scientific">Paraburkholderia rhynchosiae</name>
    <dbReference type="NCBI Taxonomy" id="487049"/>
    <lineage>
        <taxon>Bacteria</taxon>
        <taxon>Pseudomonadati</taxon>
        <taxon>Pseudomonadota</taxon>
        <taxon>Betaproteobacteria</taxon>
        <taxon>Burkholderiales</taxon>
        <taxon>Burkholderiaceae</taxon>
        <taxon>Paraburkholderia</taxon>
    </lineage>
</organism>
<accession>A0ACC7NPZ5</accession>
<protein>
    <submittedName>
        <fullName evidence="1">IS3 family transposase</fullName>
    </submittedName>
</protein>
<keyword evidence="2" id="KW-1185">Reference proteome</keyword>
<reference evidence="1 2" key="1">
    <citation type="journal article" date="2024" name="Chem. Sci.">
        <title>Discovery of megapolipeptins by genome mining of a Burkholderiales bacteria collection.</title>
        <authorList>
            <person name="Paulo B.S."/>
            <person name="Recchia M.J.J."/>
            <person name="Lee S."/>
            <person name="Fergusson C.H."/>
            <person name="Romanowski S.B."/>
            <person name="Hernandez A."/>
            <person name="Krull N."/>
            <person name="Liu D.Y."/>
            <person name="Cavanagh H."/>
            <person name="Bos A."/>
            <person name="Gray C.A."/>
            <person name="Murphy B.T."/>
            <person name="Linington R.G."/>
            <person name="Eustaquio A.S."/>
        </authorList>
    </citation>
    <scope>NUCLEOTIDE SEQUENCE [LARGE SCALE GENOMIC DNA]</scope>
    <source>
        <strain evidence="1 2">RL18-126-BIB-B</strain>
    </source>
</reference>
<dbReference type="Proteomes" id="UP001629235">
    <property type="component" value="Unassembled WGS sequence"/>
</dbReference>
<proteinExistence type="predicted"/>
<name>A0ACC7NPZ5_9BURK</name>
<feature type="non-terminal residue" evidence="1">
    <location>
        <position position="102"/>
    </location>
</feature>
<evidence type="ECO:0000313" key="1">
    <source>
        <dbReference type="EMBL" id="MFM0109595.1"/>
    </source>
</evidence>
<feature type="non-terminal residue" evidence="1">
    <location>
        <position position="1"/>
    </location>
</feature>
<dbReference type="EMBL" id="JAQQDW010000354">
    <property type="protein sequence ID" value="MFM0109595.1"/>
    <property type="molecule type" value="Genomic_DNA"/>
</dbReference>